<evidence type="ECO:0000313" key="4">
    <source>
        <dbReference type="EMBL" id="CAL4803576.1"/>
    </source>
</evidence>
<proteinExistence type="predicted"/>
<keyword evidence="5" id="KW-1185">Reference proteome</keyword>
<sequence length="379" mass="41817">MEKCPLQRMWHELYESCDFAKRNAEIQEFNRQNRWRKRGIAQLPTKFGISFTAKFMNQAGALVHIYTDGTVLLTHGGTEMGQGLHTKICQIVARAFGIPMADVVFRETGTDTVPNASPTAASASSDIYGMATLNACEQIKSRLQPYLEKFGDFKKAVNAAYMDRCDLSAHGFYATPGIGYDWSLPEDQRGKPFNYFTYGAASSEVEIDVLTGDMRILRSDILMDVGNSLNPAIDIGQIEGAFTQGFGWATLEETVWGCSEFSWLKPGVCFTRGPGTYKIPSFNDTPVDLRVTLVKDSANPNAIHSSRAVGEPPFFLGTAAFFAARAAIASAREDAGRSAQDYFVVDLPLTPERIRMACNDALSSRFSKNTSRPRPSIFV</sequence>
<protein>
    <submittedName>
        <fullName evidence="4">Xanthine dehydrogenase</fullName>
    </submittedName>
</protein>
<comment type="caution">
    <text evidence="2">The sequence shown here is derived from an EMBL/GenBank/DDBJ whole genome shotgun (WGS) entry which is preliminary data.</text>
</comment>
<feature type="domain" description="Aldehyde oxidase/xanthine dehydrogenase second molybdopterin binding" evidence="1">
    <location>
        <begin position="13"/>
        <end position="286"/>
    </location>
</feature>
<dbReference type="Pfam" id="PF20256">
    <property type="entry name" value="MoCoBD_2"/>
    <property type="match status" value="1"/>
</dbReference>
<dbReference type="AlphaFoldDB" id="A0A9P1DV55"/>
<evidence type="ECO:0000313" key="2">
    <source>
        <dbReference type="EMBL" id="CAI4016264.1"/>
    </source>
</evidence>
<dbReference type="SUPFAM" id="SSF56003">
    <property type="entry name" value="Molybdenum cofactor-binding domain"/>
    <property type="match status" value="1"/>
</dbReference>
<dbReference type="GO" id="GO:0005506">
    <property type="term" value="F:iron ion binding"/>
    <property type="evidence" value="ECO:0007669"/>
    <property type="project" value="InterPro"/>
</dbReference>
<evidence type="ECO:0000313" key="3">
    <source>
        <dbReference type="EMBL" id="CAL1169639.1"/>
    </source>
</evidence>
<dbReference type="Proteomes" id="UP001152797">
    <property type="component" value="Unassembled WGS sequence"/>
</dbReference>
<dbReference type="FunFam" id="3.30.365.10:FF:000004">
    <property type="entry name" value="Xanthine dehydrogenase oxidase"/>
    <property type="match status" value="1"/>
</dbReference>
<dbReference type="InterPro" id="IPR037165">
    <property type="entry name" value="AldOxase/xan_DH_Mopterin-bd_sf"/>
</dbReference>
<organism evidence="2">
    <name type="scientific">Cladocopium goreaui</name>
    <dbReference type="NCBI Taxonomy" id="2562237"/>
    <lineage>
        <taxon>Eukaryota</taxon>
        <taxon>Sar</taxon>
        <taxon>Alveolata</taxon>
        <taxon>Dinophyceae</taxon>
        <taxon>Suessiales</taxon>
        <taxon>Symbiodiniaceae</taxon>
        <taxon>Cladocopium</taxon>
    </lineage>
</organism>
<evidence type="ECO:0000259" key="1">
    <source>
        <dbReference type="Pfam" id="PF20256"/>
    </source>
</evidence>
<dbReference type="EMBL" id="CAMXCT020006575">
    <property type="protein sequence ID" value="CAL1169639.1"/>
    <property type="molecule type" value="Genomic_DNA"/>
</dbReference>
<dbReference type="Gene3D" id="3.30.365.10">
    <property type="entry name" value="Aldehyde oxidase/xanthine dehydrogenase, molybdopterin binding domain"/>
    <property type="match status" value="2"/>
</dbReference>
<dbReference type="PANTHER" id="PTHR45444:SF3">
    <property type="entry name" value="XANTHINE DEHYDROGENASE"/>
    <property type="match status" value="1"/>
</dbReference>
<accession>A0A9P1DV55</accession>
<evidence type="ECO:0000313" key="5">
    <source>
        <dbReference type="Proteomes" id="UP001152797"/>
    </source>
</evidence>
<dbReference type="EMBL" id="CAMXCT010006575">
    <property type="protein sequence ID" value="CAI4016264.1"/>
    <property type="molecule type" value="Genomic_DNA"/>
</dbReference>
<name>A0A9P1DV55_9DINO</name>
<reference evidence="2" key="1">
    <citation type="submission" date="2022-10" db="EMBL/GenBank/DDBJ databases">
        <authorList>
            <person name="Chen Y."/>
            <person name="Dougan E. K."/>
            <person name="Chan C."/>
            <person name="Rhodes N."/>
            <person name="Thang M."/>
        </authorList>
    </citation>
    <scope>NUCLEOTIDE SEQUENCE</scope>
</reference>
<gene>
    <name evidence="2" type="ORF">C1SCF055_LOCUS41017</name>
</gene>
<dbReference type="PANTHER" id="PTHR45444">
    <property type="entry name" value="XANTHINE DEHYDROGENASE"/>
    <property type="match status" value="1"/>
</dbReference>
<dbReference type="InterPro" id="IPR016208">
    <property type="entry name" value="Ald_Oxase/xanthine_DH-like"/>
</dbReference>
<dbReference type="InterPro" id="IPR046867">
    <property type="entry name" value="AldOxase/xan_DH_MoCoBD2"/>
</dbReference>
<dbReference type="GO" id="GO:0016491">
    <property type="term" value="F:oxidoreductase activity"/>
    <property type="evidence" value="ECO:0007669"/>
    <property type="project" value="InterPro"/>
</dbReference>
<reference evidence="3" key="2">
    <citation type="submission" date="2024-04" db="EMBL/GenBank/DDBJ databases">
        <authorList>
            <person name="Chen Y."/>
            <person name="Shah S."/>
            <person name="Dougan E. K."/>
            <person name="Thang M."/>
            <person name="Chan C."/>
        </authorList>
    </citation>
    <scope>NUCLEOTIDE SEQUENCE [LARGE SCALE GENOMIC DNA]</scope>
</reference>
<dbReference type="EMBL" id="CAMXCT030006575">
    <property type="protein sequence ID" value="CAL4803576.1"/>
    <property type="molecule type" value="Genomic_DNA"/>
</dbReference>